<sequence>MTVPPVRERASFEVAKRVLCQILNEGLVSGTLETFESEGPYLCLFSNGCVTEKPEKCIRVRLQPSGAGIFMRSGRIVSLVRPEMLQMPVTLVDGPSEGRELRSGALFRFASSLFTEHVEATTLEEIALGLENSEANTEKWLELHSSPEPLHLNTPSVMWERALIWGHPTHPFHRLCYAQEGLALVEPKDLPEFLTPTLAFVSVLRAEVSFAGPFEDADRVIVPCLRLQLPCVFRHFPSAVVVKTVTGCADTQASMRTLTLRPELNFPYHIKMSIACQITSDVRAIRPCQTLGGQLVRKQLHKFFPPDLWWFKEVASVSGSQTAQGDTQENEDKARHIGCILREDLEALANANNEALIIAGSLAQQPTNHPRTHAEIVFGLETVEQKHEWLREYVAGFLRAVLPSLVQYGIGMEAHGQNTLVRVCRQTKRITGFVVRDFEGIKVHVPTLEKLGIELCMTSPGCTRNLENIWSKIHHALFQNHLGNLVYALGLDRHDGWTIIRDELTAALEPDMGPRAKEFYDFILQDTMPFKCFLRMRISEHFNDYDGDEQDAPSVKRDERLLPNALLMGSDKWEKILDDHAQRMRKT</sequence>
<dbReference type="GO" id="GO:0019290">
    <property type="term" value="P:siderophore biosynthetic process"/>
    <property type="evidence" value="ECO:0007669"/>
    <property type="project" value="InterPro"/>
</dbReference>
<feature type="domain" description="Aerobactin siderophore biosynthesis IucA/IucC N-terminal" evidence="1">
    <location>
        <begin position="249"/>
        <end position="363"/>
    </location>
</feature>
<reference evidence="4" key="1">
    <citation type="journal article" date="2018" name="Proc. Natl. Acad. Sci. U.S.A.">
        <title>Linking secondary metabolites to gene clusters through genome sequencing of six diverse Aspergillus species.</title>
        <authorList>
            <person name="Kaerboelling I."/>
            <person name="Vesth T.C."/>
            <person name="Frisvad J.C."/>
            <person name="Nybo J.L."/>
            <person name="Theobald S."/>
            <person name="Kuo A."/>
            <person name="Bowyer P."/>
            <person name="Matsuda Y."/>
            <person name="Mondo S."/>
            <person name="Lyhne E.K."/>
            <person name="Kogle M.E."/>
            <person name="Clum A."/>
            <person name="Lipzen A."/>
            <person name="Salamov A."/>
            <person name="Ngan C.Y."/>
            <person name="Daum C."/>
            <person name="Chiniquy J."/>
            <person name="Barry K."/>
            <person name="LaButti K."/>
            <person name="Haridas S."/>
            <person name="Simmons B.A."/>
            <person name="Magnuson J.K."/>
            <person name="Mortensen U.H."/>
            <person name="Larsen T.O."/>
            <person name="Grigoriev I.V."/>
            <person name="Baker S.E."/>
            <person name="Andersen M.R."/>
        </authorList>
    </citation>
    <scope>NUCLEOTIDE SEQUENCE [LARGE SCALE GENOMIC DNA]</scope>
    <source>
        <strain evidence="4">IBT 16806</strain>
    </source>
</reference>
<dbReference type="Pfam" id="PF06276">
    <property type="entry name" value="FhuF"/>
    <property type="match status" value="1"/>
</dbReference>
<proteinExistence type="predicted"/>
<dbReference type="OMA" id="FVHNHIQ"/>
<dbReference type="GO" id="GO:0016881">
    <property type="term" value="F:acid-amino acid ligase activity"/>
    <property type="evidence" value="ECO:0007669"/>
    <property type="project" value="UniProtKB-ARBA"/>
</dbReference>
<dbReference type="STRING" id="1392255.A0A2I1BX14"/>
<dbReference type="InterPro" id="IPR007310">
    <property type="entry name" value="Aerobactin_biosyn_IucA/IucC_N"/>
</dbReference>
<evidence type="ECO:0000259" key="1">
    <source>
        <dbReference type="Pfam" id="PF04183"/>
    </source>
</evidence>
<dbReference type="Pfam" id="PF04183">
    <property type="entry name" value="IucA_IucC"/>
    <property type="match status" value="1"/>
</dbReference>
<dbReference type="VEuPathDB" id="FungiDB:P174DRAFT_444983"/>
<evidence type="ECO:0000259" key="2">
    <source>
        <dbReference type="Pfam" id="PF06276"/>
    </source>
</evidence>
<dbReference type="InterPro" id="IPR037455">
    <property type="entry name" value="LucA/IucC-like"/>
</dbReference>
<keyword evidence="4" id="KW-1185">Reference proteome</keyword>
<dbReference type="PANTHER" id="PTHR34384:SF5">
    <property type="entry name" value="L-2,3-DIAMINOPROPANOATE--CITRATE LIGASE"/>
    <property type="match status" value="1"/>
</dbReference>
<comment type="caution">
    <text evidence="3">The sequence shown here is derived from an EMBL/GenBank/DDBJ whole genome shotgun (WGS) entry which is preliminary data.</text>
</comment>
<evidence type="ECO:0000313" key="3">
    <source>
        <dbReference type="EMBL" id="PKX89925.1"/>
    </source>
</evidence>
<dbReference type="EMBL" id="MSZS01000008">
    <property type="protein sequence ID" value="PKX89925.1"/>
    <property type="molecule type" value="Genomic_DNA"/>
</dbReference>
<dbReference type="InterPro" id="IPR022770">
    <property type="entry name" value="IucA/IucC-like_C"/>
</dbReference>
<dbReference type="PANTHER" id="PTHR34384">
    <property type="entry name" value="L-2,3-DIAMINOPROPANOATE--CITRATE LIGASE"/>
    <property type="match status" value="1"/>
</dbReference>
<feature type="domain" description="Aerobactin siderophore biosynthesis IucA/IucC-like C-terminal" evidence="2">
    <location>
        <begin position="388"/>
        <end position="541"/>
    </location>
</feature>
<dbReference type="GeneID" id="36535549"/>
<gene>
    <name evidence="3" type="ORF">P174DRAFT_444983</name>
</gene>
<dbReference type="OrthoDB" id="2117718at2759"/>
<organism evidence="3 4">
    <name type="scientific">Aspergillus novofumigatus (strain IBT 16806)</name>
    <dbReference type="NCBI Taxonomy" id="1392255"/>
    <lineage>
        <taxon>Eukaryota</taxon>
        <taxon>Fungi</taxon>
        <taxon>Dikarya</taxon>
        <taxon>Ascomycota</taxon>
        <taxon>Pezizomycotina</taxon>
        <taxon>Eurotiomycetes</taxon>
        <taxon>Eurotiomycetidae</taxon>
        <taxon>Eurotiales</taxon>
        <taxon>Aspergillaceae</taxon>
        <taxon>Aspergillus</taxon>
        <taxon>Aspergillus subgen. Fumigati</taxon>
    </lineage>
</organism>
<dbReference type="Gene3D" id="1.10.510.40">
    <property type="match status" value="1"/>
</dbReference>
<dbReference type="AlphaFoldDB" id="A0A2I1BX14"/>
<accession>A0A2I1BX14</accession>
<evidence type="ECO:0000313" key="4">
    <source>
        <dbReference type="Proteomes" id="UP000234474"/>
    </source>
</evidence>
<dbReference type="Proteomes" id="UP000234474">
    <property type="component" value="Unassembled WGS sequence"/>
</dbReference>
<dbReference type="RefSeq" id="XP_024678520.1">
    <property type="nucleotide sequence ID" value="XM_024828224.1"/>
</dbReference>
<protein>
    <submittedName>
        <fullName evidence="3">Uncharacterized protein</fullName>
    </submittedName>
</protein>
<name>A0A2I1BX14_ASPN1</name>